<keyword evidence="7" id="KW-0408">Iron</keyword>
<dbReference type="GO" id="GO:0051539">
    <property type="term" value="F:4 iron, 4 sulfur cluster binding"/>
    <property type="evidence" value="ECO:0007669"/>
    <property type="project" value="UniProtKB-KW"/>
</dbReference>
<evidence type="ECO:0000256" key="7">
    <source>
        <dbReference type="ARBA" id="ARBA00023004"/>
    </source>
</evidence>
<accession>A0A645G3Y9</accession>
<gene>
    <name evidence="11" type="primary">lipA2</name>
    <name evidence="11" type="ORF">SDC9_168744</name>
</gene>
<evidence type="ECO:0000256" key="8">
    <source>
        <dbReference type="ARBA" id="ARBA00023014"/>
    </source>
</evidence>
<reference evidence="11" key="1">
    <citation type="submission" date="2019-08" db="EMBL/GenBank/DDBJ databases">
        <authorList>
            <person name="Kucharzyk K."/>
            <person name="Murdoch R.W."/>
            <person name="Higgins S."/>
            <person name="Loffler F."/>
        </authorList>
    </citation>
    <scope>NUCLEOTIDE SEQUENCE</scope>
</reference>
<comment type="catalytic activity">
    <reaction evidence="9">
        <text>[[Fe-S] cluster scaffold protein carrying a second [4Fe-4S](2+) cluster] + N(6)-octanoyl-L-lysyl-[protein] + 2 oxidized [2Fe-2S]-[ferredoxin] + 2 S-adenosyl-L-methionine + 4 H(+) = [[Fe-S] cluster scaffold protein] + N(6)-[(R)-dihydrolipoyl]-L-lysyl-[protein] + 4 Fe(3+) + 2 hydrogen sulfide + 2 5'-deoxyadenosine + 2 L-methionine + 2 reduced [2Fe-2S]-[ferredoxin]</text>
        <dbReference type="Rhea" id="RHEA:16585"/>
        <dbReference type="Rhea" id="RHEA-COMP:9928"/>
        <dbReference type="Rhea" id="RHEA-COMP:10000"/>
        <dbReference type="Rhea" id="RHEA-COMP:10001"/>
        <dbReference type="Rhea" id="RHEA-COMP:10475"/>
        <dbReference type="Rhea" id="RHEA-COMP:14568"/>
        <dbReference type="Rhea" id="RHEA-COMP:14569"/>
        <dbReference type="ChEBI" id="CHEBI:15378"/>
        <dbReference type="ChEBI" id="CHEBI:17319"/>
        <dbReference type="ChEBI" id="CHEBI:29034"/>
        <dbReference type="ChEBI" id="CHEBI:29919"/>
        <dbReference type="ChEBI" id="CHEBI:33722"/>
        <dbReference type="ChEBI" id="CHEBI:33737"/>
        <dbReference type="ChEBI" id="CHEBI:33738"/>
        <dbReference type="ChEBI" id="CHEBI:57844"/>
        <dbReference type="ChEBI" id="CHEBI:59789"/>
        <dbReference type="ChEBI" id="CHEBI:78809"/>
        <dbReference type="ChEBI" id="CHEBI:83100"/>
        <dbReference type="EC" id="2.8.1.8"/>
    </reaction>
</comment>
<dbReference type="GO" id="GO:0016992">
    <property type="term" value="F:lipoate synthase activity"/>
    <property type="evidence" value="ECO:0007669"/>
    <property type="project" value="UniProtKB-EC"/>
</dbReference>
<dbReference type="AlphaFoldDB" id="A0A645G3Y9"/>
<keyword evidence="3" id="KW-0004">4Fe-4S</keyword>
<keyword evidence="8" id="KW-0411">Iron-sulfur</keyword>
<comment type="caution">
    <text evidence="11">The sequence shown here is derived from an EMBL/GenBank/DDBJ whole genome shotgun (WGS) entry which is preliminary data.</text>
</comment>
<dbReference type="Gene3D" id="3.20.20.70">
    <property type="entry name" value="Aldolase class I"/>
    <property type="match status" value="1"/>
</dbReference>
<dbReference type="PROSITE" id="PS51918">
    <property type="entry name" value="RADICAL_SAM"/>
    <property type="match status" value="1"/>
</dbReference>
<dbReference type="EMBL" id="VSSQ01069334">
    <property type="protein sequence ID" value="MPN21365.1"/>
    <property type="molecule type" value="Genomic_DNA"/>
</dbReference>
<organism evidence="11">
    <name type="scientific">bioreactor metagenome</name>
    <dbReference type="NCBI Taxonomy" id="1076179"/>
    <lineage>
        <taxon>unclassified sequences</taxon>
        <taxon>metagenomes</taxon>
        <taxon>ecological metagenomes</taxon>
    </lineage>
</organism>
<dbReference type="Pfam" id="PF04055">
    <property type="entry name" value="Radical_SAM"/>
    <property type="match status" value="1"/>
</dbReference>
<dbReference type="PANTHER" id="PTHR10949">
    <property type="entry name" value="LIPOYL SYNTHASE"/>
    <property type="match status" value="1"/>
</dbReference>
<dbReference type="InterPro" id="IPR006638">
    <property type="entry name" value="Elp3/MiaA/NifB-like_rSAM"/>
</dbReference>
<dbReference type="CDD" id="cd01335">
    <property type="entry name" value="Radical_SAM"/>
    <property type="match status" value="1"/>
</dbReference>
<dbReference type="InterPro" id="IPR058240">
    <property type="entry name" value="rSAM_sf"/>
</dbReference>
<dbReference type="SMART" id="SM00729">
    <property type="entry name" value="Elp3"/>
    <property type="match status" value="1"/>
</dbReference>
<evidence type="ECO:0000256" key="2">
    <source>
        <dbReference type="ARBA" id="ARBA00012237"/>
    </source>
</evidence>
<evidence type="ECO:0000259" key="10">
    <source>
        <dbReference type="PROSITE" id="PS51918"/>
    </source>
</evidence>
<protein>
    <recommendedName>
        <fullName evidence="2">lipoyl synthase</fullName>
        <ecNumber evidence="2">2.8.1.8</ecNumber>
    </recommendedName>
</protein>
<sequence length="219" mass="23744">MPHGQPAGVPDLEEPAHVAEAAAELGLRYVVVTSVTRDDLEDGGAVHFAATIRALRERIPGVGVEVLTPDFKGKRELIELVLGAEPSVFNHNIETVERLSAEIRSVATYRRTLEVLKLAAEASAGRIPVKSGLMVGLGETDDEVVATLRDLRAAGVTILTIGQYLPPSREHWPLMRYVTPEKFSEWGDLARAMGFLQVASAPLVRSSYHAGELFKNGGR</sequence>
<evidence type="ECO:0000313" key="11">
    <source>
        <dbReference type="EMBL" id="MPN21365.1"/>
    </source>
</evidence>
<evidence type="ECO:0000256" key="4">
    <source>
        <dbReference type="ARBA" id="ARBA00022679"/>
    </source>
</evidence>
<evidence type="ECO:0000256" key="3">
    <source>
        <dbReference type="ARBA" id="ARBA00022485"/>
    </source>
</evidence>
<keyword evidence="4 11" id="KW-0808">Transferase</keyword>
<dbReference type="NCBIfam" id="NF009544">
    <property type="entry name" value="PRK12928.1"/>
    <property type="match status" value="1"/>
</dbReference>
<dbReference type="InterPro" id="IPR007197">
    <property type="entry name" value="rSAM"/>
</dbReference>
<dbReference type="GO" id="GO:0046872">
    <property type="term" value="F:metal ion binding"/>
    <property type="evidence" value="ECO:0007669"/>
    <property type="project" value="UniProtKB-KW"/>
</dbReference>
<evidence type="ECO:0000256" key="5">
    <source>
        <dbReference type="ARBA" id="ARBA00022691"/>
    </source>
</evidence>
<evidence type="ECO:0000256" key="1">
    <source>
        <dbReference type="ARBA" id="ARBA00001966"/>
    </source>
</evidence>
<comment type="cofactor">
    <cofactor evidence="1">
        <name>[4Fe-4S] cluster</name>
        <dbReference type="ChEBI" id="CHEBI:49883"/>
    </cofactor>
</comment>
<dbReference type="InterPro" id="IPR013785">
    <property type="entry name" value="Aldolase_TIM"/>
</dbReference>
<dbReference type="PANTHER" id="PTHR10949:SF0">
    <property type="entry name" value="LIPOYL SYNTHASE, MITOCHONDRIAL"/>
    <property type="match status" value="1"/>
</dbReference>
<dbReference type="NCBIfam" id="NF004019">
    <property type="entry name" value="PRK05481.1"/>
    <property type="match status" value="1"/>
</dbReference>
<dbReference type="InterPro" id="IPR003698">
    <property type="entry name" value="Lipoyl_synth"/>
</dbReference>
<dbReference type="SUPFAM" id="SSF102114">
    <property type="entry name" value="Radical SAM enzymes"/>
    <property type="match status" value="1"/>
</dbReference>
<evidence type="ECO:0000256" key="6">
    <source>
        <dbReference type="ARBA" id="ARBA00022723"/>
    </source>
</evidence>
<feature type="domain" description="Radical SAM core" evidence="10">
    <location>
        <begin position="1"/>
        <end position="196"/>
    </location>
</feature>
<dbReference type="HAMAP" id="MF_00206">
    <property type="entry name" value="Lipoyl_synth"/>
    <property type="match status" value="1"/>
</dbReference>
<dbReference type="EC" id="2.8.1.8" evidence="2"/>
<proteinExistence type="inferred from homology"/>
<keyword evidence="6" id="KW-0479">Metal-binding</keyword>
<keyword evidence="5" id="KW-0949">S-adenosyl-L-methionine</keyword>
<evidence type="ECO:0000256" key="9">
    <source>
        <dbReference type="ARBA" id="ARBA00047326"/>
    </source>
</evidence>
<name>A0A645G3Y9_9ZZZZ</name>